<dbReference type="Proteomes" id="UP000677228">
    <property type="component" value="Unassembled WGS sequence"/>
</dbReference>
<dbReference type="PANTHER" id="PTHR46654">
    <property type="entry name" value="E3 UBIQUITIN-PROTEIN LIGASE HECTD3"/>
    <property type="match status" value="1"/>
</dbReference>
<dbReference type="Gene3D" id="3.90.1750.10">
    <property type="entry name" value="Hect, E3 ligase catalytic domains"/>
    <property type="match status" value="1"/>
</dbReference>
<dbReference type="InterPro" id="IPR000569">
    <property type="entry name" value="HECT_dom"/>
</dbReference>
<dbReference type="EMBL" id="CAJOBA010000308">
    <property type="protein sequence ID" value="CAF3521874.1"/>
    <property type="molecule type" value="Genomic_DNA"/>
</dbReference>
<evidence type="ECO:0000313" key="8">
    <source>
        <dbReference type="EMBL" id="CAF3682025.1"/>
    </source>
</evidence>
<feature type="domain" description="HECT" evidence="4">
    <location>
        <begin position="2517"/>
        <end position="2846"/>
    </location>
</feature>
<keyword evidence="1 2" id="KW-0833">Ubl conjugation pathway</keyword>
<gene>
    <name evidence="6" type="ORF">GPM918_LOCUS8546</name>
    <name evidence="5" type="ORF">OVA965_LOCUS1617</name>
    <name evidence="8" type="ORF">SRO942_LOCUS8546</name>
    <name evidence="7" type="ORF">TMI583_LOCUS1617</name>
</gene>
<dbReference type="Pfam" id="PF00622">
    <property type="entry name" value="SPRY"/>
    <property type="match status" value="1"/>
</dbReference>
<protein>
    <submittedName>
        <fullName evidence="6">Uncharacterized protein</fullName>
    </submittedName>
</protein>
<evidence type="ECO:0000259" key="3">
    <source>
        <dbReference type="PROSITE" id="PS50188"/>
    </source>
</evidence>
<dbReference type="PROSITE" id="PS50237">
    <property type="entry name" value="HECT"/>
    <property type="match status" value="1"/>
</dbReference>
<accession>A0A813ZJP5</accession>
<dbReference type="SUPFAM" id="SSF56204">
    <property type="entry name" value="Hect, E3 ligase catalytic domain"/>
    <property type="match status" value="1"/>
</dbReference>
<dbReference type="PROSITE" id="PS50188">
    <property type="entry name" value="B302_SPRY"/>
    <property type="match status" value="1"/>
</dbReference>
<feature type="active site" description="Glycyl thioester intermediate" evidence="2">
    <location>
        <position position="2823"/>
    </location>
</feature>
<dbReference type="CDD" id="cd11709">
    <property type="entry name" value="SPRY"/>
    <property type="match status" value="1"/>
</dbReference>
<dbReference type="EMBL" id="CAJOBC010001500">
    <property type="protein sequence ID" value="CAF3682025.1"/>
    <property type="molecule type" value="Genomic_DNA"/>
</dbReference>
<dbReference type="Gene3D" id="3.30.2410.10">
    <property type="entry name" value="Hect, E3 ligase catalytic domain"/>
    <property type="match status" value="1"/>
</dbReference>
<dbReference type="InterPro" id="IPR013320">
    <property type="entry name" value="ConA-like_dom_sf"/>
</dbReference>
<dbReference type="EMBL" id="CAJNOQ010001500">
    <property type="protein sequence ID" value="CAF0899299.1"/>
    <property type="molecule type" value="Genomic_DNA"/>
</dbReference>
<dbReference type="Pfam" id="PF00632">
    <property type="entry name" value="HECT"/>
    <property type="match status" value="1"/>
</dbReference>
<dbReference type="InterPro" id="IPR003877">
    <property type="entry name" value="SPRY_dom"/>
</dbReference>
<dbReference type="PANTHER" id="PTHR46654:SF1">
    <property type="entry name" value="E3 UBIQUITIN-PROTEIN LIGASE HECTD3"/>
    <property type="match status" value="1"/>
</dbReference>
<dbReference type="InterPro" id="IPR043136">
    <property type="entry name" value="B30.2/SPRY_sf"/>
</dbReference>
<dbReference type="InterPro" id="IPR035983">
    <property type="entry name" value="Hect_E3_ubiquitin_ligase"/>
</dbReference>
<organism evidence="6 9">
    <name type="scientific">Didymodactylos carnosus</name>
    <dbReference type="NCBI Taxonomy" id="1234261"/>
    <lineage>
        <taxon>Eukaryota</taxon>
        <taxon>Metazoa</taxon>
        <taxon>Spiralia</taxon>
        <taxon>Gnathifera</taxon>
        <taxon>Rotifera</taxon>
        <taxon>Eurotatoria</taxon>
        <taxon>Bdelloidea</taxon>
        <taxon>Philodinida</taxon>
        <taxon>Philodinidae</taxon>
        <taxon>Didymodactylos</taxon>
    </lineage>
</organism>
<evidence type="ECO:0000313" key="7">
    <source>
        <dbReference type="EMBL" id="CAF3521874.1"/>
    </source>
</evidence>
<dbReference type="Proteomes" id="UP000682733">
    <property type="component" value="Unassembled WGS sequence"/>
</dbReference>
<dbReference type="Proteomes" id="UP000681722">
    <property type="component" value="Unassembled WGS sequence"/>
</dbReference>
<dbReference type="Gene3D" id="3.30.2160.10">
    <property type="entry name" value="Hect, E3 ligase catalytic domain"/>
    <property type="match status" value="1"/>
</dbReference>
<dbReference type="GO" id="GO:0004842">
    <property type="term" value="F:ubiquitin-protein transferase activity"/>
    <property type="evidence" value="ECO:0007669"/>
    <property type="project" value="InterPro"/>
</dbReference>
<dbReference type="Gene3D" id="2.60.120.920">
    <property type="match status" value="1"/>
</dbReference>
<evidence type="ECO:0000313" key="9">
    <source>
        <dbReference type="Proteomes" id="UP000663829"/>
    </source>
</evidence>
<keyword evidence="9" id="KW-1185">Reference proteome</keyword>
<evidence type="ECO:0000313" key="5">
    <source>
        <dbReference type="EMBL" id="CAF0744045.1"/>
    </source>
</evidence>
<dbReference type="InterPro" id="IPR001870">
    <property type="entry name" value="B30.2/SPRY"/>
</dbReference>
<sequence length="2876" mass="331354">MSFEFHPNTFKQLFHIIQQLTVTTAEELNANLVQILIICLRLFTTHLKFLCAVTPNLHRDLLATNEDMKKTVTVQSSASNKEINLSEFATNDELRTWFDTLLMLACSRDGKQQQTVISREASKALIHVLDKYVPTFTDKLSFIHKYIFENKHPILIEQLITELNTNATLLSWIEVLCDNDDNKLEKRAAFNILYSFTDIYLNSSSDMTTQRIQQVLQMFQQLVFVRFLQRQELSTSSLIIKYITHILSHSIDKRAIVNDLLNSILVGLYLMTEIEKQFSLATIQPIFTAILPLTAEFVLQNTANKEMAENNLHYNYWLLGKMSHVLMVGPPQDPLEVKYLDKLKSPLFAGGCERITTQNNQYLLDLFESNITVYSQFNIVDHRQQLSSDHEFLMSVYNNTDQGAQLISKMRMYVKDKQRLLQKSIEQQANGACAALFAVYIKHYRRINLAKYELSRTIDQKPHSKLLSIFEYANRVQTLFATTRGQGGDCNELYEQIKIKTQFLLTSVKESHLIPIVSEETMTNIEEENGLKLKRQSSRRKIEKHAFRLLRHMLQACIRLKKLILTKKKAIEQKQDNESVLNRAIDTYVYGGLSKDGKKLESDELVQCMSRQDERAIIRLITYRFIHTFIEKVFNIDDKNRSLTLLAICLPHLRCTNVEWSYLENISATNIQLKDEIGKVYYLIIKTILFYLLQSTIAQQMISVRTMFSLLNLSYKSTDIYYLHNCKFLEALFTPFVSSVEISDRTISLGAKLIGYNWFRLYVLKLCENFEIEEWKDKNNLVLEQKQEIVFHQLILNQLKGLKQLSSIDTEDKVVKSAECRKDSFNNAAIGWFIKAPAKNDLSSKFEVELCTNQWLMLLLRCAHLYEHVRSLCATVDFIEELLYIYQNSENQATILLALKVLRKLILFLPESTDGTSRTLMKSLLTDILFSIGDNLSSYRMTRDIVTELIYIYRAITSFKSSCLKSFESVERNQLNNVLASLCVLGGYVQPFCLGTVVQVYVGDEINAETQLAVIIDIDTNARNLGTPDALPYLVQYSETNKTEWVIADKLRVDIDVLPPNLLALPIADESIHSLFDALAYFIQIDISTKESLVLLQLKRRSIAALYRLLTSKKLVDIFMQKPYASIIAKLSTSNLFRNNHRQPADLRLSNKRHLEQYCLSLDRCEHLKQILENTNVTSKDESSFINWIDVPFKQDRLTVDLSSTEWKPNASKTDVQLFKRGRSGNDEIKIVPMWSQLSSKWLLEDCGTIHRFPGRTYLISENSAASMTTFIVDNLRLSEGNWYFCIRLMEGSRAQIGWATTGFRPSNTIGIGNDKYSWSFDGSQGTLYSNAEFPFLSEDVRWSMNDVCGCGIKIDCDNIQINYWLNGHFLGTAFSHQSPIGSTTTICDMLPNGRGATYFPGVTLKVNDSSISCCEFIFSPEDMFECPLPNGYKPLLVSTLVHTVAYPYSAYLVGDNVQDYIHRTRSANSSAFLRDFVNGHHLEKATFTFDHHQLILPEESGGFPLTIDYHESLTISFDFRILTKFENVDIVLLTFTTPDIFSIQIPLSKINDETRTAVVFHSNDRQMKIYINNECRTFEIPIMTKFIVQLLPTMTAGIQNLAIWKYALSEEHIRRLFTSGLSYVALDYHRLNTHRKRANTFTFIEKQPHFENDLFVPLSEPFDENKWEKTKNEADNDEWKYFKSINGINQSTIQLVGNKTYLVLDKSSDPWSEYTLILDIFIANFPTKNEQLTLVILNSQSEIYMTHDGQLCLSVGNETNIKSESILKLTEYVRLLISVQEKSIRIYVNGLLELDGSVDGEQLTIKEKRIDLFREHDLTKNTTGDDTLRIECKSITYLNSATVNIDEQMKSSNYSLGTLVTPPYSIVAPSLLLIGYDETSIKSVVEQNITANIQSIDTILREQNDKRREDILSRFDSTIDKEKLKDILQFSEFDTDEKVAALGEIILARWNEIQTSPSLVDITDVSSDKKWFRQAVRHLNIDDSLVEWIRDKSTTIEETDITHQLFDLNRPVQEQAMMRTGLEDQRKKIKKSIQYSHREIVRQQYCESRVGCEHGLISMYAHYTILNMLRVWSNDGSSLFPLEKFGDFTFIVTLLRLLDYHYIYTRLHTDENVDRMSLLVNSILKVETNELLKYHTTTHDKITSEILQHKAPLLYQLQKDVIVQSIQFLSNPSLLFYDYGDESTVIDKQSSIKQPNFNFILKLVNLFVKLLTDKSTIKQNEIDFLVPLLFPVPLINLLFDLFLLSPMHQSKIVILHLFSGQKYQQITTNIPTHSNEFLEFDFSQFSQSFHDLLMVIDVINALTDKTKQTPFPEVFVLQSIVLLDDHLQFTGDDIEKSNSHFDTNADLQLISFMNSSPLMNLLSIEFINSLPTESIPNPAYYKTYPSLWHIPAICIQTRAKLLYQFSMFVAKLVSIVDFSLFPGQSILTDKIRTARAYMLYETKFQLFSRTLDVTTESGDMPTVNFDTVRASAIADHGLHTMFSQAYEQLHKDAHLTFRKQNDRLWRAQYLAMHSNDQGGPYRDSISRICSDICSTQLPLFILCPNGRTNSGLNRDRWIPNVFPLNKPIPNRVKKQYRFIGQLMGMAIRKKHYLDLKFPILLWKQLVREQVTIEDIEAIDMQSFTMINEMEKTIKQSNQSMDIDGDINDLFSSILDELRFEVISSAGQTYELVPDGRKIPITVSNFKEYCTSYREYRLNEFHRQIEFIRQGLYSVVPGYFLSLFTAGELEESVCGKGEMDVELLKRNTSYGGDCTQDSPCIQRFWTVLSEMFTEEQKKLFLKFVWGRCTLPSQDTDFTSKFTINPYDISSGPVDGALPRSHTCAFVLDLPEYSSADIMYNRLNYAITYCASIDGDGNMNEAPTADVNSDWSADEHR</sequence>
<name>A0A813ZJP5_9BILA</name>
<dbReference type="SUPFAM" id="SSF49899">
    <property type="entry name" value="Concanavalin A-like lectins/glucanases"/>
    <property type="match status" value="1"/>
</dbReference>
<evidence type="ECO:0000256" key="2">
    <source>
        <dbReference type="PROSITE-ProRule" id="PRU00104"/>
    </source>
</evidence>
<reference evidence="6" key="1">
    <citation type="submission" date="2021-02" db="EMBL/GenBank/DDBJ databases">
        <authorList>
            <person name="Nowell W R."/>
        </authorList>
    </citation>
    <scope>NUCLEOTIDE SEQUENCE</scope>
</reference>
<dbReference type="OrthoDB" id="8068875at2759"/>
<evidence type="ECO:0000256" key="1">
    <source>
        <dbReference type="ARBA" id="ARBA00022786"/>
    </source>
</evidence>
<feature type="domain" description="B30.2/SPRY" evidence="3">
    <location>
        <begin position="1209"/>
        <end position="1424"/>
    </location>
</feature>
<dbReference type="EMBL" id="CAJNOK010000308">
    <property type="protein sequence ID" value="CAF0744045.1"/>
    <property type="molecule type" value="Genomic_DNA"/>
</dbReference>
<dbReference type="SMART" id="SM00449">
    <property type="entry name" value="SPRY"/>
    <property type="match status" value="1"/>
</dbReference>
<dbReference type="SMART" id="SM00119">
    <property type="entry name" value="HECTc"/>
    <property type="match status" value="1"/>
</dbReference>
<dbReference type="InterPro" id="IPR042469">
    <property type="entry name" value="HECTD3"/>
</dbReference>
<evidence type="ECO:0000259" key="4">
    <source>
        <dbReference type="PROSITE" id="PS50237"/>
    </source>
</evidence>
<proteinExistence type="predicted"/>
<comment type="caution">
    <text evidence="6">The sequence shown here is derived from an EMBL/GenBank/DDBJ whole genome shotgun (WGS) entry which is preliminary data.</text>
</comment>
<evidence type="ECO:0000313" key="6">
    <source>
        <dbReference type="EMBL" id="CAF0899299.1"/>
    </source>
</evidence>
<dbReference type="Proteomes" id="UP000663829">
    <property type="component" value="Unassembled WGS sequence"/>
</dbReference>